<evidence type="ECO:0000313" key="4">
    <source>
        <dbReference type="Proteomes" id="UP001267290"/>
    </source>
</evidence>
<dbReference type="GO" id="GO:0004413">
    <property type="term" value="F:homoserine kinase activity"/>
    <property type="evidence" value="ECO:0007669"/>
    <property type="project" value="UniProtKB-EC"/>
</dbReference>
<dbReference type="InterPro" id="IPR050249">
    <property type="entry name" value="Pseudomonas-type_ThrB"/>
</dbReference>
<evidence type="ECO:0000256" key="1">
    <source>
        <dbReference type="ARBA" id="ARBA00038240"/>
    </source>
</evidence>
<feature type="domain" description="Aminoglycoside phosphotransferase" evidence="2">
    <location>
        <begin position="23"/>
        <end position="243"/>
    </location>
</feature>
<comment type="similarity">
    <text evidence="1">Belongs to the pseudomonas-type ThrB family.</text>
</comment>
<dbReference type="InterPro" id="IPR011009">
    <property type="entry name" value="Kinase-like_dom_sf"/>
</dbReference>
<organism evidence="3 4">
    <name type="scientific">Paenibacillus qinlingensis</name>
    <dbReference type="NCBI Taxonomy" id="1837343"/>
    <lineage>
        <taxon>Bacteria</taxon>
        <taxon>Bacillati</taxon>
        <taxon>Bacillota</taxon>
        <taxon>Bacilli</taxon>
        <taxon>Bacillales</taxon>
        <taxon>Paenibacillaceae</taxon>
        <taxon>Paenibacillus</taxon>
    </lineage>
</organism>
<dbReference type="SUPFAM" id="SSF56112">
    <property type="entry name" value="Protein kinase-like (PK-like)"/>
    <property type="match status" value="1"/>
</dbReference>
<dbReference type="Pfam" id="PF01636">
    <property type="entry name" value="APH"/>
    <property type="match status" value="1"/>
</dbReference>
<keyword evidence="4" id="KW-1185">Reference proteome</keyword>
<keyword evidence="3" id="KW-0808">Transferase</keyword>
<name>A0ABU1NR03_9BACL</name>
<keyword evidence="3" id="KW-0418">Kinase</keyword>
<proteinExistence type="inferred from homology"/>
<dbReference type="Proteomes" id="UP001267290">
    <property type="component" value="Unassembled WGS sequence"/>
</dbReference>
<evidence type="ECO:0000313" key="3">
    <source>
        <dbReference type="EMBL" id="MDR6549884.1"/>
    </source>
</evidence>
<evidence type="ECO:0000259" key="2">
    <source>
        <dbReference type="Pfam" id="PF01636"/>
    </source>
</evidence>
<dbReference type="InterPro" id="IPR002575">
    <property type="entry name" value="Aminoglycoside_PTrfase"/>
</dbReference>
<dbReference type="PANTHER" id="PTHR21064">
    <property type="entry name" value="AMINOGLYCOSIDE PHOSPHOTRANSFERASE DOMAIN-CONTAINING PROTEIN-RELATED"/>
    <property type="match status" value="1"/>
</dbReference>
<protein>
    <submittedName>
        <fullName evidence="3">Homoserine kinase type II</fullName>
        <ecNumber evidence="3">2.7.1.39</ecNumber>
    </submittedName>
</protein>
<dbReference type="Gene3D" id="3.90.1200.10">
    <property type="match status" value="1"/>
</dbReference>
<dbReference type="EMBL" id="JAVDSB010000001">
    <property type="protein sequence ID" value="MDR6549884.1"/>
    <property type="molecule type" value="Genomic_DNA"/>
</dbReference>
<gene>
    <name evidence="3" type="ORF">J2736_001067</name>
</gene>
<dbReference type="EC" id="2.7.1.39" evidence="3"/>
<sequence>MGTSILTKGWLNVKWRCDIQPDSRSVFVKYYHPDRYKLHLPERRAKIERTLFLQQRLHEQGFTCPRVYEGNGAYIQETPSGFLFAMMDWVQGNVREAGKMSRSDMYDFGQKTGRMHQLLCDEELDASAWHPNQTACLADLQSNLKQARDEQCHPLIELLEQAIHHVEMLDFRIFEESRIGWTHWDLWADNVIVDENKIAGIVDFDRMAVAYPEIDVARAILSGAFDAGGIRVDAVQAFIAGYREHMEVPTGLILRSFKMLYLIESIWWLRTPVLRDTAVPKRFLEEMIWLTQHWDELPYLFSDY</sequence>
<dbReference type="PANTHER" id="PTHR21064:SF6">
    <property type="entry name" value="AMINOGLYCOSIDE PHOSPHOTRANSFERASE DOMAIN-CONTAINING PROTEIN"/>
    <property type="match status" value="1"/>
</dbReference>
<reference evidence="3 4" key="1">
    <citation type="submission" date="2023-07" db="EMBL/GenBank/DDBJ databases">
        <title>Sorghum-associated microbial communities from plants grown in Nebraska, USA.</title>
        <authorList>
            <person name="Schachtman D."/>
        </authorList>
    </citation>
    <scope>NUCLEOTIDE SEQUENCE [LARGE SCALE GENOMIC DNA]</scope>
    <source>
        <strain evidence="3 4">CC258</strain>
    </source>
</reference>
<accession>A0ABU1NR03</accession>
<comment type="caution">
    <text evidence="3">The sequence shown here is derived from an EMBL/GenBank/DDBJ whole genome shotgun (WGS) entry which is preliminary data.</text>
</comment>